<dbReference type="GO" id="GO:0003723">
    <property type="term" value="F:RNA binding"/>
    <property type="evidence" value="ECO:0007669"/>
    <property type="project" value="UniProtKB-UniRule"/>
</dbReference>
<protein>
    <submittedName>
        <fullName evidence="6">RNA binding motif protein, putative</fullName>
    </submittedName>
</protein>
<dbReference type="OrthoDB" id="439808at2759"/>
<evidence type="ECO:0000313" key="6">
    <source>
        <dbReference type="EMBL" id="EER09241.1"/>
    </source>
</evidence>
<proteinExistence type="predicted"/>
<dbReference type="InParanoid" id="C5L1X2"/>
<evidence type="ECO:0000256" key="4">
    <source>
        <dbReference type="SAM" id="MobiDB-lite"/>
    </source>
</evidence>
<feature type="compositionally biased region" description="Low complexity" evidence="4">
    <location>
        <begin position="24"/>
        <end position="34"/>
    </location>
</feature>
<gene>
    <name evidence="6" type="ORF">Pmar_PMAR013465</name>
</gene>
<dbReference type="PANTHER" id="PTHR23236:SF119">
    <property type="entry name" value="NUCLEAR RNA-BINDING PROTEIN SART-3"/>
    <property type="match status" value="1"/>
</dbReference>
<dbReference type="SMART" id="SM00360">
    <property type="entry name" value="RRM"/>
    <property type="match status" value="2"/>
</dbReference>
<organism evidence="7">
    <name type="scientific">Perkinsus marinus (strain ATCC 50983 / TXsc)</name>
    <dbReference type="NCBI Taxonomy" id="423536"/>
    <lineage>
        <taxon>Eukaryota</taxon>
        <taxon>Sar</taxon>
        <taxon>Alveolata</taxon>
        <taxon>Perkinsozoa</taxon>
        <taxon>Perkinsea</taxon>
        <taxon>Perkinsida</taxon>
        <taxon>Perkinsidae</taxon>
        <taxon>Perkinsus</taxon>
    </lineage>
</organism>
<evidence type="ECO:0000259" key="5">
    <source>
        <dbReference type="PROSITE" id="PS50102"/>
    </source>
</evidence>
<evidence type="ECO:0000256" key="2">
    <source>
        <dbReference type="ARBA" id="ARBA00022884"/>
    </source>
</evidence>
<dbReference type="PANTHER" id="PTHR23236">
    <property type="entry name" value="EUKARYOTIC TRANSLATION INITIATION FACTOR 4B/4H"/>
    <property type="match status" value="1"/>
</dbReference>
<reference evidence="6 7" key="1">
    <citation type="submission" date="2008-07" db="EMBL/GenBank/DDBJ databases">
        <authorList>
            <person name="El-Sayed N."/>
            <person name="Caler E."/>
            <person name="Inman J."/>
            <person name="Amedeo P."/>
            <person name="Hass B."/>
            <person name="Wortman J."/>
        </authorList>
    </citation>
    <scope>NUCLEOTIDE SEQUENCE [LARGE SCALE GENOMIC DNA]</scope>
    <source>
        <strain evidence="7">ATCC 50983 / TXsc</strain>
    </source>
</reference>
<dbReference type="Proteomes" id="UP000007800">
    <property type="component" value="Unassembled WGS sequence"/>
</dbReference>
<dbReference type="InterPro" id="IPR012677">
    <property type="entry name" value="Nucleotide-bd_a/b_plait_sf"/>
</dbReference>
<dbReference type="Pfam" id="PF00076">
    <property type="entry name" value="RRM_1"/>
    <property type="match status" value="2"/>
</dbReference>
<dbReference type="PROSITE" id="PS50102">
    <property type="entry name" value="RRM"/>
    <property type="match status" value="2"/>
</dbReference>
<dbReference type="InterPro" id="IPR035979">
    <property type="entry name" value="RBD_domain_sf"/>
</dbReference>
<keyword evidence="2 3" id="KW-0694">RNA-binding</keyword>
<feature type="region of interest" description="Disordered" evidence="4">
    <location>
        <begin position="24"/>
        <end position="51"/>
    </location>
</feature>
<dbReference type="AlphaFoldDB" id="C5L1X2"/>
<feature type="region of interest" description="Disordered" evidence="4">
    <location>
        <begin position="300"/>
        <end position="360"/>
    </location>
</feature>
<dbReference type="OMA" id="YPLEGEC"/>
<dbReference type="RefSeq" id="XP_002777425.1">
    <property type="nucleotide sequence ID" value="XM_002777379.1"/>
</dbReference>
<name>C5L1X2_PERM5</name>
<evidence type="ECO:0000313" key="7">
    <source>
        <dbReference type="Proteomes" id="UP000007800"/>
    </source>
</evidence>
<dbReference type="GeneID" id="9065582"/>
<feature type="domain" description="RRM" evidence="5">
    <location>
        <begin position="224"/>
        <end position="305"/>
    </location>
</feature>
<dbReference type="SUPFAM" id="SSF54928">
    <property type="entry name" value="RNA-binding domain, RBD"/>
    <property type="match status" value="2"/>
</dbReference>
<accession>C5L1X2</accession>
<keyword evidence="1" id="KW-0677">Repeat</keyword>
<evidence type="ECO:0000256" key="3">
    <source>
        <dbReference type="PROSITE-ProRule" id="PRU00176"/>
    </source>
</evidence>
<sequence length="360" mass="39221">MSGLPFTTKESDIENALSEAAAAVEEVASQQGVADQDNSGTPSRDSAPPLKPTAIRLVRDRLGHLKGFAYVDFASHSQAQRAATLMDKRVLHGNKIFARISRPTKPLFEPTTLVMAPEEAADQSEVSLDASRILAALHSVGCPGESVTYPRNPDAHLCYVHFGKPEEADKCLALETLRLEGDDGPVLRIERSIPKKAPNMGSKAPQPKDKKALLEYKTSGKRERTLFVQNLSFETDENTLQSFVGWSMAEQGLVTACLIVRNKRGKSRGFAYLELATKEAAEKVAEAINGCELNGRAIKVSPSDRPITSKAHPMEGVEPQPTMKEAQPAVEEANEQEQQQPPKTMMSNSDFRAWLLGGSS</sequence>
<dbReference type="CDD" id="cd00590">
    <property type="entry name" value="RRM_SF"/>
    <property type="match status" value="1"/>
</dbReference>
<evidence type="ECO:0000256" key="1">
    <source>
        <dbReference type="ARBA" id="ARBA00022737"/>
    </source>
</evidence>
<feature type="domain" description="RRM" evidence="5">
    <location>
        <begin position="1"/>
        <end position="103"/>
    </location>
</feature>
<dbReference type="InterPro" id="IPR000504">
    <property type="entry name" value="RRM_dom"/>
</dbReference>
<dbReference type="Gene3D" id="3.30.70.330">
    <property type="match status" value="2"/>
</dbReference>
<feature type="compositionally biased region" description="Low complexity" evidence="4">
    <location>
        <begin position="325"/>
        <end position="342"/>
    </location>
</feature>
<dbReference type="EMBL" id="GG678487">
    <property type="protein sequence ID" value="EER09241.1"/>
    <property type="molecule type" value="Genomic_DNA"/>
</dbReference>
<keyword evidence="7" id="KW-1185">Reference proteome</keyword>